<evidence type="ECO:0000256" key="2">
    <source>
        <dbReference type="SAM" id="Phobius"/>
    </source>
</evidence>
<dbReference type="InterPro" id="IPR003137">
    <property type="entry name" value="PA_domain"/>
</dbReference>
<dbReference type="EMBL" id="AB091124">
    <property type="protein sequence ID" value="BAC10969.1"/>
    <property type="molecule type" value="mRNA"/>
</dbReference>
<reference evidence="5" key="1">
    <citation type="journal article" date="2003" name="Gene Expr. Patterns">
        <title>Localization and expression pattern of type I postplasmic mRNAs in embryos of the ascidian Halocynthia roretzi.</title>
        <authorList>
            <person name="Nakamura Y."/>
            <person name="Makabe K.W."/>
            <person name="Nishida H."/>
        </authorList>
    </citation>
    <scope>NUCLEOTIDE SEQUENCE</scope>
</reference>
<evidence type="ECO:0000259" key="4">
    <source>
        <dbReference type="Pfam" id="PF02225"/>
    </source>
</evidence>
<feature type="region of interest" description="Disordered" evidence="1">
    <location>
        <begin position="36"/>
        <end position="63"/>
    </location>
</feature>
<evidence type="ECO:0000256" key="3">
    <source>
        <dbReference type="SAM" id="SignalP"/>
    </source>
</evidence>
<feature type="chain" id="PRO_5004310993" evidence="3">
    <location>
        <begin position="23"/>
        <end position="315"/>
    </location>
</feature>
<dbReference type="Gene3D" id="3.50.30.30">
    <property type="match status" value="1"/>
</dbReference>
<keyword evidence="2" id="KW-0812">Transmembrane</keyword>
<dbReference type="InterPro" id="IPR046450">
    <property type="entry name" value="PA_dom_sf"/>
</dbReference>
<dbReference type="CDD" id="cd02122">
    <property type="entry name" value="PA_GRAIL_like"/>
    <property type="match status" value="1"/>
</dbReference>
<name>Q8MXW0_HALRO</name>
<sequence length="315" mass="35255">MKLFLLFTFLHLVIITLHSSECRTFENCPSCGSQEKWRRKNGNRGKRRNKHGHHRRLGTTNGPLLSTVASSFTNNNSNFSRQFAKFLQNERSGNSWAKNSAVFRKNETTEYTQANVEIMLGLEMEKTPINNRTEEKISLLLPAYKTVGKFGYHSPREAIYGKVVHIADTSIPNSHFGCTGEIANSKEIPPNREPWIALIARGKCTFLVKIKLAETYNASAVVVYDNDPSGSVEVMRTIGTNAVSLMININAGTKVAHVIDSGMKMYMNITVGDIQKRSSTTETEFLHDISNAGFFNSISSICFLMITFANIAFLQ</sequence>
<evidence type="ECO:0000313" key="5">
    <source>
        <dbReference type="EMBL" id="BAC10969.1"/>
    </source>
</evidence>
<protein>
    <submittedName>
        <fullName evidence="5">HrPEN-1 protein</fullName>
    </submittedName>
</protein>
<gene>
    <name evidence="5" type="primary">HrPEN-1</name>
</gene>
<dbReference type="Pfam" id="PF02225">
    <property type="entry name" value="PA"/>
    <property type="match status" value="1"/>
</dbReference>
<dbReference type="SUPFAM" id="SSF52025">
    <property type="entry name" value="PA domain"/>
    <property type="match status" value="1"/>
</dbReference>
<feature type="compositionally biased region" description="Basic residues" evidence="1">
    <location>
        <begin position="37"/>
        <end position="57"/>
    </location>
</feature>
<organism evidence="5">
    <name type="scientific">Halocynthia roretzi</name>
    <name type="common">Sea squirt</name>
    <name type="synonym">Cynthia roretzi</name>
    <dbReference type="NCBI Taxonomy" id="7729"/>
    <lineage>
        <taxon>Eukaryota</taxon>
        <taxon>Metazoa</taxon>
        <taxon>Chordata</taxon>
        <taxon>Tunicata</taxon>
        <taxon>Ascidiacea</taxon>
        <taxon>Stolidobranchia</taxon>
        <taxon>Pyuridae</taxon>
        <taxon>Halocynthia</taxon>
    </lineage>
</organism>
<feature type="domain" description="PA" evidence="4">
    <location>
        <begin position="174"/>
        <end position="233"/>
    </location>
</feature>
<proteinExistence type="evidence at transcript level"/>
<keyword evidence="2" id="KW-1133">Transmembrane helix</keyword>
<feature type="signal peptide" evidence="3">
    <location>
        <begin position="1"/>
        <end position="22"/>
    </location>
</feature>
<keyword evidence="2" id="KW-0472">Membrane</keyword>
<keyword evidence="3" id="KW-0732">Signal</keyword>
<evidence type="ECO:0000256" key="1">
    <source>
        <dbReference type="SAM" id="MobiDB-lite"/>
    </source>
</evidence>
<dbReference type="AlphaFoldDB" id="Q8MXW0"/>
<feature type="transmembrane region" description="Helical" evidence="2">
    <location>
        <begin position="294"/>
        <end position="314"/>
    </location>
</feature>
<accession>Q8MXW0</accession>